<evidence type="ECO:0000256" key="1">
    <source>
        <dbReference type="ARBA" id="ARBA00010449"/>
    </source>
</evidence>
<dbReference type="PANTHER" id="PTHR22118:SF14">
    <property type="entry name" value="DYNEIN AXONEMAL ASSEMBLY FACTOR 3"/>
    <property type="match status" value="1"/>
</dbReference>
<feature type="domain" description="DUF4470" evidence="5">
    <location>
        <begin position="18"/>
        <end position="120"/>
    </location>
</feature>
<evidence type="ECO:0000256" key="2">
    <source>
        <dbReference type="ARBA" id="ARBA00022490"/>
    </source>
</evidence>
<accession>A0ABP1R9W9</accession>
<sequence length="480" mass="55428">MNRYVTDYINGRGVLNYWGFTPALDLSSLIDVTPASNGDSKRHIKIYFDGLSDSRHILQTLAKGLSKQDGLEMQFYISESNMCIYARQLVLLQIAFAPLTRVGLHEKVCAFMELHGNLCIRPQTKRVLKEICEELIMAVTDDDHARKLMPYITFKELRFKERDLVHQYLRRWRDAAASTVPLSTAWDKQLRASLGTRYDSRAGAFDWDYNMKVLEKDPKLRIIHATEYKKWRETGMAFVENESDYSQPNVTLSEGASDNAPTYSGDMEVGPYIPYGVKCEDASLLEKANDQYKKKSYDIAFHNIQEMLSILSPPDETGRPAFFQNFMVWLLPIGSSQNLWVKSKFANIFDVAFLSTHAYLGLRCELGRMLKPDAIVFFEKPRYVLFISNAYTYYLSLYHTTCASDSFSIIHLCAYVVFRYTWWFDKDNVTAFDKEVEQKAKTANLVSYPLDVKDISESLYRFKITEESNQTKNSYNSNSH</sequence>
<keyword evidence="8" id="KW-1185">Reference proteome</keyword>
<proteinExistence type="inferred from homology"/>
<evidence type="ECO:0000256" key="4">
    <source>
        <dbReference type="ARBA" id="ARBA00024190"/>
    </source>
</evidence>
<dbReference type="PANTHER" id="PTHR22118">
    <property type="entry name" value="DYNEIN ASSEMBLY FACTOR 3, AXONEMAL"/>
    <property type="match status" value="1"/>
</dbReference>
<evidence type="ECO:0000256" key="3">
    <source>
        <dbReference type="ARBA" id="ARBA00022794"/>
    </source>
</evidence>
<dbReference type="Pfam" id="PF14737">
    <property type="entry name" value="DUF4470"/>
    <property type="match status" value="1"/>
</dbReference>
<comment type="caution">
    <text evidence="7">The sequence shown here is derived from an EMBL/GenBank/DDBJ whole genome shotgun (WGS) entry which is preliminary data.</text>
</comment>
<comment type="subcellular location">
    <subcellularLocation>
        <location evidence="4">Dynein axonemal particle</location>
    </subcellularLocation>
</comment>
<gene>
    <name evidence="7" type="ORF">ODALV1_LOCUS19826</name>
</gene>
<comment type="similarity">
    <text evidence="1">Belongs to the DNAAF3 family.</text>
</comment>
<evidence type="ECO:0000313" key="7">
    <source>
        <dbReference type="EMBL" id="CAL8122484.1"/>
    </source>
</evidence>
<feature type="domain" description="Dynein assembly factor 3 C-terminal" evidence="6">
    <location>
        <begin position="153"/>
        <end position="312"/>
    </location>
</feature>
<dbReference type="EMBL" id="CAXLJM020000068">
    <property type="protein sequence ID" value="CAL8122484.1"/>
    <property type="molecule type" value="Genomic_DNA"/>
</dbReference>
<keyword evidence="3" id="KW-0970">Cilium biogenesis/degradation</keyword>
<dbReference type="InterPro" id="IPR027974">
    <property type="entry name" value="DUF4470"/>
</dbReference>
<evidence type="ECO:0000259" key="6">
    <source>
        <dbReference type="Pfam" id="PF14740"/>
    </source>
</evidence>
<protein>
    <recommendedName>
        <fullName evidence="9">Dynein assembly factor 3, axonemal</fullName>
    </recommendedName>
</protein>
<evidence type="ECO:0008006" key="9">
    <source>
        <dbReference type="Google" id="ProtNLM"/>
    </source>
</evidence>
<feature type="domain" description="Dynein assembly factor 3 C-terminal" evidence="6">
    <location>
        <begin position="323"/>
        <end position="388"/>
    </location>
</feature>
<evidence type="ECO:0000259" key="5">
    <source>
        <dbReference type="Pfam" id="PF14737"/>
    </source>
</evidence>
<keyword evidence="2" id="KW-0963">Cytoplasm</keyword>
<dbReference type="Pfam" id="PF14740">
    <property type="entry name" value="DUF4471"/>
    <property type="match status" value="2"/>
</dbReference>
<dbReference type="InterPro" id="IPR039304">
    <property type="entry name" value="DNAAF3"/>
</dbReference>
<dbReference type="Proteomes" id="UP001642540">
    <property type="component" value="Unassembled WGS sequence"/>
</dbReference>
<name>A0ABP1R9W9_9HEXA</name>
<reference evidence="7 8" key="1">
    <citation type="submission" date="2024-08" db="EMBL/GenBank/DDBJ databases">
        <authorList>
            <person name="Cucini C."/>
            <person name="Frati F."/>
        </authorList>
    </citation>
    <scope>NUCLEOTIDE SEQUENCE [LARGE SCALE GENOMIC DNA]</scope>
</reference>
<organism evidence="7 8">
    <name type="scientific">Orchesella dallaii</name>
    <dbReference type="NCBI Taxonomy" id="48710"/>
    <lineage>
        <taxon>Eukaryota</taxon>
        <taxon>Metazoa</taxon>
        <taxon>Ecdysozoa</taxon>
        <taxon>Arthropoda</taxon>
        <taxon>Hexapoda</taxon>
        <taxon>Collembola</taxon>
        <taxon>Entomobryomorpha</taxon>
        <taxon>Entomobryoidea</taxon>
        <taxon>Orchesellidae</taxon>
        <taxon>Orchesellinae</taxon>
        <taxon>Orchesella</taxon>
    </lineage>
</organism>
<dbReference type="InterPro" id="IPR028235">
    <property type="entry name" value="DNAAF3_C"/>
</dbReference>
<evidence type="ECO:0000313" key="8">
    <source>
        <dbReference type="Proteomes" id="UP001642540"/>
    </source>
</evidence>